<dbReference type="Proteomes" id="UP001055039">
    <property type="component" value="Unassembled WGS sequence"/>
</dbReference>
<sequence length="82" mass="9178">MSLNVKDPEAHRLAQAIAHATGESMTHVVREALRARYAQIERRRSRASVDELLAIADRAAAHVKRPYADHADLLYDAHGLPR</sequence>
<reference evidence="1" key="1">
    <citation type="journal article" date="2021" name="Front. Microbiol.">
        <title>Comprehensive Comparative Genomics and Phenotyping of Methylobacterium Species.</title>
        <authorList>
            <person name="Alessa O."/>
            <person name="Ogura Y."/>
            <person name="Fujitani Y."/>
            <person name="Takami H."/>
            <person name="Hayashi T."/>
            <person name="Sahin N."/>
            <person name="Tani A."/>
        </authorList>
    </citation>
    <scope>NUCLEOTIDE SEQUENCE</scope>
    <source>
        <strain evidence="1">NBRC 15686</strain>
    </source>
</reference>
<evidence type="ECO:0000313" key="1">
    <source>
        <dbReference type="EMBL" id="GJE67685.1"/>
    </source>
</evidence>
<dbReference type="InterPro" id="IPR011660">
    <property type="entry name" value="VapB-like"/>
</dbReference>
<organism evidence="1 2">
    <name type="scientific">Methylorubrum aminovorans</name>
    <dbReference type="NCBI Taxonomy" id="269069"/>
    <lineage>
        <taxon>Bacteria</taxon>
        <taxon>Pseudomonadati</taxon>
        <taxon>Pseudomonadota</taxon>
        <taxon>Alphaproteobacteria</taxon>
        <taxon>Hyphomicrobiales</taxon>
        <taxon>Methylobacteriaceae</taxon>
        <taxon>Methylorubrum</taxon>
    </lineage>
</organism>
<dbReference type="EMBL" id="BPRC01000031">
    <property type="protein sequence ID" value="GJE67685.1"/>
    <property type="molecule type" value="Genomic_DNA"/>
</dbReference>
<keyword evidence="2" id="KW-1185">Reference proteome</keyword>
<dbReference type="Pfam" id="PF07704">
    <property type="entry name" value="PSK_trans_fac"/>
    <property type="match status" value="1"/>
</dbReference>
<accession>A0ABQ4UPI5</accession>
<evidence type="ECO:0000313" key="2">
    <source>
        <dbReference type="Proteomes" id="UP001055039"/>
    </source>
</evidence>
<reference evidence="1" key="2">
    <citation type="submission" date="2021-08" db="EMBL/GenBank/DDBJ databases">
        <authorList>
            <person name="Tani A."/>
            <person name="Ola A."/>
            <person name="Ogura Y."/>
            <person name="Katsura K."/>
            <person name="Hayashi T."/>
        </authorList>
    </citation>
    <scope>NUCLEOTIDE SEQUENCE</scope>
    <source>
        <strain evidence="1">NBRC 15686</strain>
    </source>
</reference>
<protein>
    <submittedName>
        <fullName evidence="1">Antitoxin VapB28</fullName>
    </submittedName>
</protein>
<gene>
    <name evidence="1" type="ORF">LNAOJCKE_4917</name>
</gene>
<proteinExistence type="predicted"/>
<comment type="caution">
    <text evidence="1">The sequence shown here is derived from an EMBL/GenBank/DDBJ whole genome shotgun (WGS) entry which is preliminary data.</text>
</comment>
<dbReference type="RefSeq" id="WP_238228624.1">
    <property type="nucleotide sequence ID" value="NZ_BAAADH010000014.1"/>
</dbReference>
<name>A0ABQ4UPI5_9HYPH</name>